<keyword evidence="4" id="KW-0119">Carbohydrate metabolism</keyword>
<dbReference type="AlphaFoldDB" id="A0A553HU61"/>
<evidence type="ECO:0000256" key="1">
    <source>
        <dbReference type="ARBA" id="ARBA00010980"/>
    </source>
</evidence>
<dbReference type="InterPro" id="IPR011050">
    <property type="entry name" value="Pectin_lyase_fold/virulence"/>
</dbReference>
<dbReference type="SMART" id="SM00656">
    <property type="entry name" value="Amb_all"/>
    <property type="match status" value="1"/>
</dbReference>
<reference evidence="8" key="1">
    <citation type="submission" date="2019-06" db="EMBL/GenBank/DDBJ databases">
        <title>Draft genome sequence of the griseofulvin-producing fungus Xylaria cubensis strain G536.</title>
        <authorList>
            <person name="Mead M.E."/>
            <person name="Raja H.A."/>
            <person name="Steenwyk J.L."/>
            <person name="Knowles S.L."/>
            <person name="Oberlies N.H."/>
            <person name="Rokas A."/>
        </authorList>
    </citation>
    <scope>NUCLEOTIDE SEQUENCE [LARGE SCALE GENOMIC DNA]</scope>
    <source>
        <strain evidence="8">G536</strain>
    </source>
</reference>
<name>A0A553HU61_9PEZI</name>
<evidence type="ECO:0000313" key="7">
    <source>
        <dbReference type="EMBL" id="TRX91471.1"/>
    </source>
</evidence>
<evidence type="ECO:0000256" key="5">
    <source>
        <dbReference type="SAM" id="SignalP"/>
    </source>
</evidence>
<keyword evidence="4" id="KW-0624">Polysaccharide degradation</keyword>
<comment type="subcellular location">
    <subcellularLocation>
        <location evidence="4">Secreted</location>
    </subcellularLocation>
</comment>
<dbReference type="EMBL" id="VFLP01000045">
    <property type="protein sequence ID" value="TRX91471.1"/>
    <property type="molecule type" value="Genomic_DNA"/>
</dbReference>
<dbReference type="GO" id="GO:0030570">
    <property type="term" value="F:pectate lyase activity"/>
    <property type="evidence" value="ECO:0007669"/>
    <property type="project" value="InterPro"/>
</dbReference>
<dbReference type="Pfam" id="PF00544">
    <property type="entry name" value="Pectate_lyase_4"/>
    <property type="match status" value="1"/>
</dbReference>
<accession>A0A553HU61</accession>
<comment type="caution">
    <text evidence="7">The sequence shown here is derived from an EMBL/GenBank/DDBJ whole genome shotgun (WGS) entry which is preliminary data.</text>
</comment>
<feature type="domain" description="Pectate lyase" evidence="6">
    <location>
        <begin position="155"/>
        <end position="365"/>
    </location>
</feature>
<evidence type="ECO:0000256" key="2">
    <source>
        <dbReference type="ARBA" id="ARBA00022729"/>
    </source>
</evidence>
<evidence type="ECO:0000259" key="6">
    <source>
        <dbReference type="SMART" id="SM00656"/>
    </source>
</evidence>
<dbReference type="PANTHER" id="PTHR31683:SF18">
    <property type="entry name" value="PECTATE LYASE 21-RELATED"/>
    <property type="match status" value="1"/>
</dbReference>
<keyword evidence="3 4" id="KW-0456">Lyase</keyword>
<comment type="similarity">
    <text evidence="1 4">Belongs to the polysaccharide lyase 1 family.</text>
</comment>
<protein>
    <recommendedName>
        <fullName evidence="6">Pectate lyase domain-containing protein</fullName>
    </recommendedName>
</protein>
<dbReference type="InterPro" id="IPR002022">
    <property type="entry name" value="Pec_lyase"/>
</dbReference>
<dbReference type="OrthoDB" id="1637350at2759"/>
<dbReference type="GO" id="GO:0000272">
    <property type="term" value="P:polysaccharide catabolic process"/>
    <property type="evidence" value="ECO:0007669"/>
    <property type="project" value="UniProtKB-KW"/>
</dbReference>
<dbReference type="STRING" id="2512241.A0A553HU61"/>
<feature type="chain" id="PRO_5021936110" description="Pectate lyase domain-containing protein" evidence="5">
    <location>
        <begin position="17"/>
        <end position="425"/>
    </location>
</feature>
<sequence length="425" mass="44481">MMQYYGLLALVPFVRACTNPDSNACASFMTAQAATASAFCATFTKSAVTATAGLPAWATACDSKPSAISKECSCAFTGGGGATTTTTTKATTTTLTTSTRTTTGSGGGSTGSCGSPNYSLQGYGSGATGGGSGSGTTVTSCSALSSAAESGGVITISGVLDGCGSECSRSSLASRHPKHLLTRDIIVVDLVSDTTVLGSGSQSGLTNGGFRVKRASNVVLKNLYFHDPPEGKDLVEIQYSTNVWVDHCDFSTEGLVGDKDHYDGLLDITHGSDMVTVSWNKFHDHWKGSLVGHSDSNSDEDKGKLHVTYHHNHFTNVNSRLPSFRFGTGHVFSSCFENNPTSGINSRMGAQMLIEQNYFSSTKLAIVTDLDSDEDGYAVDKDNIFVDSDTRITQTGSFTPPYSYTTNPASCICDMVKSYAGLGVI</sequence>
<dbReference type="InterPro" id="IPR012334">
    <property type="entry name" value="Pectin_lyas_fold"/>
</dbReference>
<feature type="signal peptide" evidence="5">
    <location>
        <begin position="1"/>
        <end position="16"/>
    </location>
</feature>
<keyword evidence="2 5" id="KW-0732">Signal</keyword>
<evidence type="ECO:0000313" key="8">
    <source>
        <dbReference type="Proteomes" id="UP000319160"/>
    </source>
</evidence>
<keyword evidence="4" id="KW-0964">Secreted</keyword>
<dbReference type="SUPFAM" id="SSF51126">
    <property type="entry name" value="Pectin lyase-like"/>
    <property type="match status" value="1"/>
</dbReference>
<evidence type="ECO:0000256" key="4">
    <source>
        <dbReference type="RuleBase" id="RU361173"/>
    </source>
</evidence>
<proteinExistence type="inferred from homology"/>
<dbReference type="Proteomes" id="UP000319160">
    <property type="component" value="Unassembled WGS sequence"/>
</dbReference>
<dbReference type="PANTHER" id="PTHR31683">
    <property type="entry name" value="PECTATE LYASE 18-RELATED"/>
    <property type="match status" value="1"/>
</dbReference>
<dbReference type="InterPro" id="IPR045032">
    <property type="entry name" value="PEL"/>
</dbReference>
<gene>
    <name evidence="7" type="ORF">FHL15_007695</name>
</gene>
<organism evidence="7 8">
    <name type="scientific">Xylaria flabelliformis</name>
    <dbReference type="NCBI Taxonomy" id="2512241"/>
    <lineage>
        <taxon>Eukaryota</taxon>
        <taxon>Fungi</taxon>
        <taxon>Dikarya</taxon>
        <taxon>Ascomycota</taxon>
        <taxon>Pezizomycotina</taxon>
        <taxon>Sordariomycetes</taxon>
        <taxon>Xylariomycetidae</taxon>
        <taxon>Xylariales</taxon>
        <taxon>Xylariaceae</taxon>
        <taxon>Xylaria</taxon>
    </lineage>
</organism>
<dbReference type="Gene3D" id="2.160.20.10">
    <property type="entry name" value="Single-stranded right-handed beta-helix, Pectin lyase-like"/>
    <property type="match status" value="1"/>
</dbReference>
<dbReference type="GO" id="GO:0005576">
    <property type="term" value="C:extracellular region"/>
    <property type="evidence" value="ECO:0007669"/>
    <property type="project" value="UniProtKB-SubCell"/>
</dbReference>
<keyword evidence="8" id="KW-1185">Reference proteome</keyword>
<evidence type="ECO:0000256" key="3">
    <source>
        <dbReference type="ARBA" id="ARBA00023239"/>
    </source>
</evidence>